<feature type="region of interest" description="Disordered" evidence="1">
    <location>
        <begin position="26"/>
        <end position="53"/>
    </location>
</feature>
<feature type="compositionally biased region" description="Acidic residues" evidence="1">
    <location>
        <begin position="306"/>
        <end position="330"/>
    </location>
</feature>
<accession>A0ABP6LTF4</accession>
<keyword evidence="2" id="KW-1133">Transmembrane helix</keyword>
<feature type="domain" description="Thioredoxin-like fold" evidence="3">
    <location>
        <begin position="142"/>
        <end position="292"/>
    </location>
</feature>
<evidence type="ECO:0000256" key="1">
    <source>
        <dbReference type="SAM" id="MobiDB-lite"/>
    </source>
</evidence>
<comment type="caution">
    <text evidence="4">The sequence shown here is derived from an EMBL/GenBank/DDBJ whole genome shotgun (WGS) entry which is preliminary data.</text>
</comment>
<dbReference type="Gene3D" id="3.40.30.10">
    <property type="entry name" value="Glutaredoxin"/>
    <property type="match status" value="1"/>
</dbReference>
<evidence type="ECO:0000313" key="5">
    <source>
        <dbReference type="Proteomes" id="UP001500236"/>
    </source>
</evidence>
<reference evidence="5" key="1">
    <citation type="journal article" date="2019" name="Int. J. Syst. Evol. Microbiol.">
        <title>The Global Catalogue of Microorganisms (GCM) 10K type strain sequencing project: providing services to taxonomists for standard genome sequencing and annotation.</title>
        <authorList>
            <consortium name="The Broad Institute Genomics Platform"/>
            <consortium name="The Broad Institute Genome Sequencing Center for Infectious Disease"/>
            <person name="Wu L."/>
            <person name="Ma J."/>
        </authorList>
    </citation>
    <scope>NUCLEOTIDE SEQUENCE [LARGE SCALE GENOMIC DNA]</scope>
    <source>
        <strain evidence="5">JCM 14309</strain>
    </source>
</reference>
<dbReference type="Proteomes" id="UP001500236">
    <property type="component" value="Unassembled WGS sequence"/>
</dbReference>
<feature type="region of interest" description="Disordered" evidence="1">
    <location>
        <begin position="299"/>
        <end position="330"/>
    </location>
</feature>
<proteinExistence type="predicted"/>
<feature type="compositionally biased region" description="Basic and acidic residues" evidence="1">
    <location>
        <begin position="40"/>
        <end position="53"/>
    </location>
</feature>
<dbReference type="SUPFAM" id="SSF52833">
    <property type="entry name" value="Thioredoxin-like"/>
    <property type="match status" value="1"/>
</dbReference>
<dbReference type="InterPro" id="IPR012336">
    <property type="entry name" value="Thioredoxin-like_fold"/>
</dbReference>
<evidence type="ECO:0000256" key="2">
    <source>
        <dbReference type="SAM" id="Phobius"/>
    </source>
</evidence>
<keyword evidence="2" id="KW-0812">Transmembrane</keyword>
<dbReference type="InterPro" id="IPR036249">
    <property type="entry name" value="Thioredoxin-like_sf"/>
</dbReference>
<organism evidence="4 5">
    <name type="scientific">Nesterenkonia aethiopica</name>
    <dbReference type="NCBI Taxonomy" id="269144"/>
    <lineage>
        <taxon>Bacteria</taxon>
        <taxon>Bacillati</taxon>
        <taxon>Actinomycetota</taxon>
        <taxon>Actinomycetes</taxon>
        <taxon>Micrococcales</taxon>
        <taxon>Micrococcaceae</taxon>
        <taxon>Nesterenkonia</taxon>
    </lineage>
</organism>
<keyword evidence="2" id="KW-0472">Membrane</keyword>
<dbReference type="EMBL" id="BAAAVT010000006">
    <property type="protein sequence ID" value="GAA3058897.1"/>
    <property type="molecule type" value="Genomic_DNA"/>
</dbReference>
<feature type="region of interest" description="Disordered" evidence="1">
    <location>
        <begin position="122"/>
        <end position="144"/>
    </location>
</feature>
<evidence type="ECO:0000259" key="3">
    <source>
        <dbReference type="Pfam" id="PF13462"/>
    </source>
</evidence>
<feature type="transmembrane region" description="Helical" evidence="2">
    <location>
        <begin position="58"/>
        <end position="80"/>
    </location>
</feature>
<evidence type="ECO:0000313" key="4">
    <source>
        <dbReference type="EMBL" id="GAA3058897.1"/>
    </source>
</evidence>
<dbReference type="Pfam" id="PF13462">
    <property type="entry name" value="Thioredoxin_4"/>
    <property type="match status" value="1"/>
</dbReference>
<name>A0ABP6LTF4_9MICC</name>
<protein>
    <recommendedName>
        <fullName evidence="3">Thioredoxin-like fold domain-containing protein</fullName>
    </recommendedName>
</protein>
<sequence length="330" mass="35658">MRGYPGCDRSPDPPARSRHYDIFGDMMARNPQTSGGSARDQARRIQQEEEAKQRRTSVMLRVGVIVVALAVVVGLTFFIINQRAGQERMTASEGPAPASANEQGGITLTSATEIIDGADLGTVDASDVPESETELPIGVEPGEEGEPPHLVVYADVNCVHCANFEAEHGEQIKEWADAGQITVEYRMVGFLDQNSTTNYSSRGANATVCMAEESPENYLDYLAEVVTHQPQGELSNDELVARAEAYGADIESCVEGGTYRAFVTYTSRQASAQGVGGTPTVYLDDEDWSTSEMGFREFVESRIGDADADEDADAEDADAEDTDEDADDES</sequence>
<gene>
    <name evidence="4" type="ORF">GCM10010529_10750</name>
</gene>
<keyword evidence="5" id="KW-1185">Reference proteome</keyword>